<dbReference type="SUPFAM" id="SSF52540">
    <property type="entry name" value="P-loop containing nucleoside triphosphate hydrolases"/>
    <property type="match status" value="1"/>
</dbReference>
<keyword evidence="1" id="KW-0547">Nucleotide-binding</keyword>
<dbReference type="PROSITE" id="PS51194">
    <property type="entry name" value="HELICASE_CTER"/>
    <property type="match status" value="1"/>
</dbReference>
<dbReference type="GO" id="GO:0055087">
    <property type="term" value="C:Ski complex"/>
    <property type="evidence" value="ECO:0007669"/>
    <property type="project" value="TreeGrafter"/>
</dbReference>
<dbReference type="InterPro" id="IPR027417">
    <property type="entry name" value="P-loop_NTPase"/>
</dbReference>
<evidence type="ECO:0000313" key="10">
    <source>
        <dbReference type="Proteomes" id="UP000215896"/>
    </source>
</evidence>
<dbReference type="InterPro" id="IPR001650">
    <property type="entry name" value="Helicase_C-like"/>
</dbReference>
<feature type="coiled-coil region" evidence="5">
    <location>
        <begin position="746"/>
        <end position="773"/>
    </location>
</feature>
<dbReference type="SMART" id="SM00490">
    <property type="entry name" value="HELICc"/>
    <property type="match status" value="1"/>
</dbReference>
<gene>
    <name evidence="9" type="ORF">CGZ94_18090</name>
</gene>
<keyword evidence="10" id="KW-1185">Reference proteome</keyword>
<dbReference type="InterPro" id="IPR012961">
    <property type="entry name" value="Ski2/MTR4_C"/>
</dbReference>
<dbReference type="AlphaFoldDB" id="A0A255G9N6"/>
<dbReference type="GO" id="GO:0003676">
    <property type="term" value="F:nucleic acid binding"/>
    <property type="evidence" value="ECO:0007669"/>
    <property type="project" value="InterPro"/>
</dbReference>
<feature type="compositionally biased region" description="Basic residues" evidence="6">
    <location>
        <begin position="289"/>
        <end position="301"/>
    </location>
</feature>
<dbReference type="Proteomes" id="UP000215896">
    <property type="component" value="Unassembled WGS sequence"/>
</dbReference>
<dbReference type="InterPro" id="IPR058621">
    <property type="entry name" value="SH3_HelY"/>
</dbReference>
<accession>A0A255G9N6</accession>
<comment type="caution">
    <text evidence="9">The sequence shown here is derived from an EMBL/GenBank/DDBJ whole genome shotgun (WGS) entry which is preliminary data.</text>
</comment>
<evidence type="ECO:0000256" key="4">
    <source>
        <dbReference type="ARBA" id="ARBA00022840"/>
    </source>
</evidence>
<dbReference type="Gene3D" id="3.40.50.300">
    <property type="entry name" value="P-loop containing nucleotide triphosphate hydrolases"/>
    <property type="match status" value="2"/>
</dbReference>
<dbReference type="GO" id="GO:0004386">
    <property type="term" value="F:helicase activity"/>
    <property type="evidence" value="ECO:0007669"/>
    <property type="project" value="UniProtKB-KW"/>
</dbReference>
<keyword evidence="3 9" id="KW-0347">Helicase</keyword>
<name>A0A255G9N6_9ACTN</name>
<evidence type="ECO:0000256" key="3">
    <source>
        <dbReference type="ARBA" id="ARBA00022806"/>
    </source>
</evidence>
<reference evidence="9 10" key="1">
    <citation type="submission" date="2017-07" db="EMBL/GenBank/DDBJ databases">
        <title>Draft whole genome sequences of clinical Proprionibacteriaceae strains.</title>
        <authorList>
            <person name="Bernier A.-M."/>
            <person name="Bernard K."/>
            <person name="Domingo M.-C."/>
        </authorList>
    </citation>
    <scope>NUCLEOTIDE SEQUENCE [LARGE SCALE GENOMIC DNA]</scope>
    <source>
        <strain evidence="9 10">NML 030167</strain>
    </source>
</reference>
<dbReference type="InterPro" id="IPR050699">
    <property type="entry name" value="RNA-DNA_Helicase"/>
</dbReference>
<evidence type="ECO:0000259" key="8">
    <source>
        <dbReference type="PROSITE" id="PS51194"/>
    </source>
</evidence>
<keyword evidence="2" id="KW-0378">Hydrolase</keyword>
<evidence type="ECO:0000256" key="5">
    <source>
        <dbReference type="SAM" id="Coils"/>
    </source>
</evidence>
<feature type="region of interest" description="Disordered" evidence="6">
    <location>
        <begin position="1"/>
        <end position="39"/>
    </location>
</feature>
<dbReference type="Pfam" id="PF00271">
    <property type="entry name" value="Helicase_C"/>
    <property type="match status" value="1"/>
</dbReference>
<dbReference type="GO" id="GO:0016787">
    <property type="term" value="F:hydrolase activity"/>
    <property type="evidence" value="ECO:0007669"/>
    <property type="project" value="UniProtKB-KW"/>
</dbReference>
<evidence type="ECO:0000256" key="1">
    <source>
        <dbReference type="ARBA" id="ARBA00022741"/>
    </source>
</evidence>
<dbReference type="Pfam" id="PF26090">
    <property type="entry name" value="SH3_HelY"/>
    <property type="match status" value="1"/>
</dbReference>
<protein>
    <submittedName>
        <fullName evidence="9">RNA helicase</fullName>
    </submittedName>
</protein>
<organism evidence="9 10">
    <name type="scientific">Enemella evansiae</name>
    <dbReference type="NCBI Taxonomy" id="2016499"/>
    <lineage>
        <taxon>Bacteria</taxon>
        <taxon>Bacillati</taxon>
        <taxon>Actinomycetota</taxon>
        <taxon>Actinomycetes</taxon>
        <taxon>Propionibacteriales</taxon>
        <taxon>Propionibacteriaceae</taxon>
        <taxon>Enemella</taxon>
    </lineage>
</organism>
<evidence type="ECO:0000313" key="9">
    <source>
        <dbReference type="EMBL" id="OYO09574.1"/>
    </source>
</evidence>
<dbReference type="PANTHER" id="PTHR12131">
    <property type="entry name" value="ATP-DEPENDENT RNA AND DNA HELICASE"/>
    <property type="match status" value="1"/>
</dbReference>
<dbReference type="Pfam" id="PF08148">
    <property type="entry name" value="DSHCT"/>
    <property type="match status" value="1"/>
</dbReference>
<feature type="region of interest" description="Disordered" evidence="6">
    <location>
        <begin position="278"/>
        <end position="326"/>
    </location>
</feature>
<dbReference type="InterPro" id="IPR011545">
    <property type="entry name" value="DEAD/DEAH_box_helicase_dom"/>
</dbReference>
<dbReference type="EMBL" id="NMVO01000017">
    <property type="protein sequence ID" value="OYO09574.1"/>
    <property type="molecule type" value="Genomic_DNA"/>
</dbReference>
<dbReference type="GO" id="GO:0005524">
    <property type="term" value="F:ATP binding"/>
    <property type="evidence" value="ECO:0007669"/>
    <property type="project" value="UniProtKB-KW"/>
</dbReference>
<evidence type="ECO:0000256" key="2">
    <source>
        <dbReference type="ARBA" id="ARBA00022801"/>
    </source>
</evidence>
<feature type="compositionally biased region" description="Basic and acidic residues" evidence="6">
    <location>
        <begin position="278"/>
        <end position="288"/>
    </location>
</feature>
<sequence>MTEPLNPADRSDPAASLHPSDPDAELSPSQRMARFREQQRNPQLTEFAAVYGFEFDDFQREACRAIEGGSGVLVAAPTGAGKTIAGEFAVFMAVQTGRKAFYTTPIKALSNQKYADLVRRYGADQVGLLTGDSSINSEAPIVVMTTEVLRNMIYAQSSTLDNLGYVVMDEVHYLADRFRGAVWEEVIIGLAESVLLVALSATVSNAEEFGDWLREVRGAIEVVVSERRPVPLYQQVLVGRRLYDLFEDEAPTAIVGEASAAGGRHEVNPALVRIAKDESRTVRDDSRRPRGRSGRGKRGHGHGSGGYGGAAHRDHRERSRYRPPSRAQMVETLERARLLPAIVFIFSRAGCDAAVGQVVGAGVRLTSAEEREEILAIAGRHTAGLSSSDLNALGYADFLDALLAGVAAHHAGMLPAFKECVEECFVRNLIKVVFATETLALGINMPARSVVLEKLVKFNGEAHVDITPGEYTQLTGRAGRRGIDVEGHAVVLWQPGMEPRQVAGLASKRTYPLRSSFAPTYNMAVNLVGAVGQDRARTLLEQSFAQYQSDRSVVGLARQQQRNNDAIAGFLAHAECDRGDFTEYARIREEISQLEADAARDRKADKRAEAFESLLQLKAGDIVHVPSGRLQGWAVIIDPGVRSHREEPHPLVMGEDRQTKRLTLNDFPTPVQAVGRMRIPKKFHVKEPHSRRSLHAAFMSRLNEIDRSPSRWRPGAVDAEVAARITELRNELRHHPCHDCPEREQHARWAEKAMRLERENAQIESRMQRRTNTIATEFDRICQVLQSLHYLEGEPLRVSADGRMLARIYNELDLVAAEALRRGVFDGLSAPQLAAVLSTLVFEARRTDHRARPPRMPDAETDARMTTLRQVHREISLLERDFRVERGPDLEIGFAQPVFAWAAGRPLATVLAESGMTAGDFVRWVRQVIDFTDQIGDAANREAAEDESRAALRRTCREATRAMRRGVVAFVADDTEP</sequence>
<dbReference type="RefSeq" id="WP_094406545.1">
    <property type="nucleotide sequence ID" value="NZ_NMVO01000017.1"/>
</dbReference>
<evidence type="ECO:0000256" key="6">
    <source>
        <dbReference type="SAM" id="MobiDB-lite"/>
    </source>
</evidence>
<dbReference type="Pfam" id="PF00270">
    <property type="entry name" value="DEAD"/>
    <property type="match status" value="1"/>
</dbReference>
<dbReference type="CDD" id="cd18795">
    <property type="entry name" value="SF2_C_Ski2"/>
    <property type="match status" value="1"/>
</dbReference>
<proteinExistence type="predicted"/>
<feature type="domain" description="Helicase ATP-binding" evidence="7">
    <location>
        <begin position="63"/>
        <end position="221"/>
    </location>
</feature>
<dbReference type="PROSITE" id="PS51192">
    <property type="entry name" value="HELICASE_ATP_BIND_1"/>
    <property type="match status" value="1"/>
</dbReference>
<dbReference type="SMART" id="SM01142">
    <property type="entry name" value="DSHCT"/>
    <property type="match status" value="1"/>
</dbReference>
<dbReference type="OrthoDB" id="3229913at2"/>
<dbReference type="Gene3D" id="1.10.3380.30">
    <property type="match status" value="1"/>
</dbReference>
<dbReference type="SMART" id="SM00487">
    <property type="entry name" value="DEXDc"/>
    <property type="match status" value="1"/>
</dbReference>
<feature type="domain" description="Helicase C-terminal" evidence="8">
    <location>
        <begin position="325"/>
        <end position="529"/>
    </location>
</feature>
<keyword evidence="5" id="KW-0175">Coiled coil</keyword>
<dbReference type="PANTHER" id="PTHR12131:SF1">
    <property type="entry name" value="ATP-DEPENDENT RNA HELICASE SUPV3L1, MITOCHONDRIAL-RELATED"/>
    <property type="match status" value="1"/>
</dbReference>
<keyword evidence="4" id="KW-0067">ATP-binding</keyword>
<dbReference type="GO" id="GO:0070478">
    <property type="term" value="P:nuclear-transcribed mRNA catabolic process, 3'-5' exonucleolytic nonsense-mediated decay"/>
    <property type="evidence" value="ECO:0007669"/>
    <property type="project" value="TreeGrafter"/>
</dbReference>
<dbReference type="InterPro" id="IPR014001">
    <property type="entry name" value="Helicase_ATP-bd"/>
</dbReference>
<evidence type="ECO:0000259" key="7">
    <source>
        <dbReference type="PROSITE" id="PS51192"/>
    </source>
</evidence>